<accession>A0A4Q7N3H3</accession>
<reference evidence="1 2" key="1">
    <citation type="submission" date="2019-02" db="EMBL/GenBank/DDBJ databases">
        <title>Genomic Encyclopedia of Type Strains, Phase IV (KMG-IV): sequencing the most valuable type-strain genomes for metagenomic binning, comparative biology and taxonomic classification.</title>
        <authorList>
            <person name="Goeker M."/>
        </authorList>
    </citation>
    <scope>NUCLEOTIDE SEQUENCE [LARGE SCALE GENOMIC DNA]</scope>
    <source>
        <strain evidence="1 2">DSM 18116</strain>
    </source>
</reference>
<dbReference type="EMBL" id="SGXA01000001">
    <property type="protein sequence ID" value="RZS75455.1"/>
    <property type="molecule type" value="Genomic_DNA"/>
</dbReference>
<keyword evidence="2" id="KW-1185">Reference proteome</keyword>
<sequence>MANRKQEIKEYDLMLQKHIDKKDFIKISRTFKDREENIAGFLLAISKDFLLLQIDNEFLLDGYAIIPKTKFDSIRCNRYEKTLKKIHKKEGHLDSQYGIYQNISIKTWQDLFTDLKKADYHVIVECEDNDEPDFTIGPIKKIYKNKVGIQYYDPTGKLDVELTSVPYNEITIIKFGDRYSTTFRKYLRESTRKKS</sequence>
<dbReference type="AlphaFoldDB" id="A0A4Q7N3H3"/>
<dbReference type="Proteomes" id="UP000293874">
    <property type="component" value="Unassembled WGS sequence"/>
</dbReference>
<evidence type="ECO:0000313" key="1">
    <source>
        <dbReference type="EMBL" id="RZS75455.1"/>
    </source>
</evidence>
<gene>
    <name evidence="1" type="ORF">EV199_1321</name>
</gene>
<proteinExistence type="predicted"/>
<comment type="caution">
    <text evidence="1">The sequence shown here is derived from an EMBL/GenBank/DDBJ whole genome shotgun (WGS) entry which is preliminary data.</text>
</comment>
<name>A0A4Q7N3H3_9BACT</name>
<protein>
    <submittedName>
        <fullName evidence="1">Uncharacterized protein</fullName>
    </submittedName>
</protein>
<dbReference type="RefSeq" id="WP_130539822.1">
    <property type="nucleotide sequence ID" value="NZ_CP042431.1"/>
</dbReference>
<evidence type="ECO:0000313" key="2">
    <source>
        <dbReference type="Proteomes" id="UP000293874"/>
    </source>
</evidence>
<organism evidence="1 2">
    <name type="scientific">Pseudobacter ginsenosidimutans</name>
    <dbReference type="NCBI Taxonomy" id="661488"/>
    <lineage>
        <taxon>Bacteria</taxon>
        <taxon>Pseudomonadati</taxon>
        <taxon>Bacteroidota</taxon>
        <taxon>Chitinophagia</taxon>
        <taxon>Chitinophagales</taxon>
        <taxon>Chitinophagaceae</taxon>
        <taxon>Pseudobacter</taxon>
    </lineage>
</organism>
<dbReference type="OrthoDB" id="7173027at2"/>